<gene>
    <name evidence="1" type="ORF">RCO7_10039</name>
</gene>
<sequence length="154" mass="17141">MVFARISIAPQANGKSNDQTTPSSWTLLFKHSKITILLLIEPLTPLPTILTELLTSLHERYPSGLPTSDSLSPIEIPESGIDVIFGVRKDEFDPTKGWQEVKLEGAGMNDSPKSLGWKDGIAVAFAFEGEEGWRERKEFDVQAPNVDELYPEEE</sequence>
<dbReference type="STRING" id="914237.A0A1E1L1J3"/>
<dbReference type="Proteomes" id="UP000178129">
    <property type="component" value="Unassembled WGS sequence"/>
</dbReference>
<organism evidence="1 2">
    <name type="scientific">Rhynchosporium graminicola</name>
    <dbReference type="NCBI Taxonomy" id="2792576"/>
    <lineage>
        <taxon>Eukaryota</taxon>
        <taxon>Fungi</taxon>
        <taxon>Dikarya</taxon>
        <taxon>Ascomycota</taxon>
        <taxon>Pezizomycotina</taxon>
        <taxon>Leotiomycetes</taxon>
        <taxon>Helotiales</taxon>
        <taxon>Ploettnerulaceae</taxon>
        <taxon>Rhynchosporium</taxon>
    </lineage>
</organism>
<dbReference type="EMBL" id="FJUW01000032">
    <property type="protein sequence ID" value="CZT04371.1"/>
    <property type="molecule type" value="Genomic_DNA"/>
</dbReference>
<evidence type="ECO:0000313" key="1">
    <source>
        <dbReference type="EMBL" id="CZT04371.1"/>
    </source>
</evidence>
<reference evidence="2" key="1">
    <citation type="submission" date="2016-03" db="EMBL/GenBank/DDBJ databases">
        <authorList>
            <person name="Ploux O."/>
        </authorList>
    </citation>
    <scope>NUCLEOTIDE SEQUENCE [LARGE SCALE GENOMIC DNA]</scope>
    <source>
        <strain evidence="2">UK7</strain>
    </source>
</reference>
<comment type="caution">
    <text evidence="1">The sequence shown here is derived from an EMBL/GenBank/DDBJ whole genome shotgun (WGS) entry which is preliminary data.</text>
</comment>
<evidence type="ECO:0000313" key="2">
    <source>
        <dbReference type="Proteomes" id="UP000178129"/>
    </source>
</evidence>
<dbReference type="AlphaFoldDB" id="A0A1E1L1J3"/>
<accession>A0A1E1L1J3</accession>
<protein>
    <submittedName>
        <fullName evidence="1">Uncharacterized protein</fullName>
    </submittedName>
</protein>
<proteinExistence type="predicted"/>
<dbReference type="InParanoid" id="A0A1E1L1J3"/>
<name>A0A1E1L1J3_9HELO</name>
<keyword evidence="2" id="KW-1185">Reference proteome</keyword>